<reference evidence="9 10" key="1">
    <citation type="submission" date="2020-08" db="EMBL/GenBank/DDBJ databases">
        <title>A Genomic Blueprint of the Chicken Gut Microbiome.</title>
        <authorList>
            <person name="Gilroy R."/>
            <person name="Ravi A."/>
            <person name="Getino M."/>
            <person name="Pursley I."/>
            <person name="Horton D.L."/>
            <person name="Alikhan N.-F."/>
            <person name="Baker D."/>
            <person name="Gharbi K."/>
            <person name="Hall N."/>
            <person name="Watson M."/>
            <person name="Adriaenssens E.M."/>
            <person name="Foster-Nyarko E."/>
            <person name="Jarju S."/>
            <person name="Secka A."/>
            <person name="Antonio M."/>
            <person name="Oren A."/>
            <person name="Chaudhuri R."/>
            <person name="La Ragione R.M."/>
            <person name="Hildebrand F."/>
            <person name="Pallen M.J."/>
        </authorList>
    </citation>
    <scope>NUCLEOTIDE SEQUENCE [LARGE SCALE GENOMIC DNA]</scope>
    <source>
        <strain evidence="9 10">Sa2CVA6</strain>
    </source>
</reference>
<sequence length="404" mass="42526">MYCQLAPSRRICRRPTPSDIGCFKSALSGVSLARNFLDQPASNRSPATVNTPNCAPHSNSHVLHAYRASQWRRRSLIAVLALLTLLAILLDITTGPSSLGFMQAVHGLWQPETLPRSLQVVLWEVHLPVVVLAVLVGMALSLSGAEMQTILSNPLAEPFTLGVSSAAALGASLAIVLDWGIPGLPAAWVVSGNAFVFALIALALLQMMANRPGTNTQILVLFGIAIGFAAAALLSLVQFVASEDALQQLIFWSMGSLARADWPSVTMLACVVAVVTPFTWRAASAMTALSLGEERAQSFGIDVAKLRRWALLRISLLAAVAVAMAGTIGFVGLVGPHVARMLVGDGHRHLLPASALVGALLMALASVISKSAVPGVLLPVGIITALVGLPVFMMLVLNRTRNAP</sequence>
<evidence type="ECO:0000256" key="1">
    <source>
        <dbReference type="ARBA" id="ARBA00004651"/>
    </source>
</evidence>
<keyword evidence="10" id="KW-1185">Reference proteome</keyword>
<keyword evidence="5 8" id="KW-0812">Transmembrane</keyword>
<keyword evidence="7 8" id="KW-0472">Membrane</keyword>
<evidence type="ECO:0000256" key="7">
    <source>
        <dbReference type="ARBA" id="ARBA00023136"/>
    </source>
</evidence>
<evidence type="ECO:0000313" key="10">
    <source>
        <dbReference type="Proteomes" id="UP000634919"/>
    </source>
</evidence>
<feature type="transmembrane region" description="Helical" evidence="8">
    <location>
        <begin position="218"/>
        <end position="242"/>
    </location>
</feature>
<name>A0ABR8SC66_9BURK</name>
<proteinExistence type="inferred from homology"/>
<feature type="transmembrane region" description="Helical" evidence="8">
    <location>
        <begin position="159"/>
        <end position="181"/>
    </location>
</feature>
<dbReference type="Pfam" id="PF01032">
    <property type="entry name" value="FecCD"/>
    <property type="match status" value="1"/>
</dbReference>
<keyword evidence="4" id="KW-1003">Cell membrane</keyword>
<dbReference type="Gene3D" id="1.10.3470.10">
    <property type="entry name" value="ABC transporter involved in vitamin B12 uptake, BtuC"/>
    <property type="match status" value="1"/>
</dbReference>
<evidence type="ECO:0000256" key="5">
    <source>
        <dbReference type="ARBA" id="ARBA00022692"/>
    </source>
</evidence>
<evidence type="ECO:0000256" key="6">
    <source>
        <dbReference type="ARBA" id="ARBA00022989"/>
    </source>
</evidence>
<feature type="transmembrane region" description="Helical" evidence="8">
    <location>
        <begin position="125"/>
        <end position="147"/>
    </location>
</feature>
<evidence type="ECO:0000256" key="4">
    <source>
        <dbReference type="ARBA" id="ARBA00022475"/>
    </source>
</evidence>
<dbReference type="InterPro" id="IPR000522">
    <property type="entry name" value="ABC_transptr_permease_BtuC"/>
</dbReference>
<protein>
    <submittedName>
        <fullName evidence="9">Iron ABC transporter permease</fullName>
    </submittedName>
</protein>
<keyword evidence="6 8" id="KW-1133">Transmembrane helix</keyword>
<evidence type="ECO:0000313" key="9">
    <source>
        <dbReference type="EMBL" id="MBD7961062.1"/>
    </source>
</evidence>
<feature type="transmembrane region" description="Helical" evidence="8">
    <location>
        <begin position="262"/>
        <end position="280"/>
    </location>
</feature>
<feature type="transmembrane region" description="Helical" evidence="8">
    <location>
        <begin position="187"/>
        <end position="206"/>
    </location>
</feature>
<feature type="transmembrane region" description="Helical" evidence="8">
    <location>
        <begin position="76"/>
        <end position="105"/>
    </location>
</feature>
<dbReference type="SUPFAM" id="SSF81345">
    <property type="entry name" value="ABC transporter involved in vitamin B12 uptake, BtuC"/>
    <property type="match status" value="1"/>
</dbReference>
<dbReference type="CDD" id="cd06550">
    <property type="entry name" value="TM_ABC_iron-siderophores_like"/>
    <property type="match status" value="1"/>
</dbReference>
<organism evidence="9 10">
    <name type="scientific">Comamonas avium</name>
    <dbReference type="NCBI Taxonomy" id="2762231"/>
    <lineage>
        <taxon>Bacteria</taxon>
        <taxon>Pseudomonadati</taxon>
        <taxon>Pseudomonadota</taxon>
        <taxon>Betaproteobacteria</taxon>
        <taxon>Burkholderiales</taxon>
        <taxon>Comamonadaceae</taxon>
        <taxon>Comamonas</taxon>
    </lineage>
</organism>
<keyword evidence="3" id="KW-0813">Transport</keyword>
<evidence type="ECO:0000256" key="8">
    <source>
        <dbReference type="SAM" id="Phobius"/>
    </source>
</evidence>
<dbReference type="EMBL" id="JACSQK010000005">
    <property type="protein sequence ID" value="MBD7961062.1"/>
    <property type="molecule type" value="Genomic_DNA"/>
</dbReference>
<dbReference type="InterPro" id="IPR037294">
    <property type="entry name" value="ABC_BtuC-like"/>
</dbReference>
<evidence type="ECO:0000256" key="3">
    <source>
        <dbReference type="ARBA" id="ARBA00022448"/>
    </source>
</evidence>
<accession>A0ABR8SC66</accession>
<dbReference type="Proteomes" id="UP000634919">
    <property type="component" value="Unassembled WGS sequence"/>
</dbReference>
<dbReference type="PANTHER" id="PTHR30472">
    <property type="entry name" value="FERRIC ENTEROBACTIN TRANSPORT SYSTEM PERMEASE PROTEIN"/>
    <property type="match status" value="1"/>
</dbReference>
<comment type="caution">
    <text evidence="9">The sequence shown here is derived from an EMBL/GenBank/DDBJ whole genome shotgun (WGS) entry which is preliminary data.</text>
</comment>
<dbReference type="PANTHER" id="PTHR30472:SF25">
    <property type="entry name" value="ABC TRANSPORTER PERMEASE PROTEIN MJ0876-RELATED"/>
    <property type="match status" value="1"/>
</dbReference>
<feature type="transmembrane region" description="Helical" evidence="8">
    <location>
        <begin position="350"/>
        <end position="369"/>
    </location>
</feature>
<comment type="subcellular location">
    <subcellularLocation>
        <location evidence="1">Cell membrane</location>
        <topology evidence="1">Multi-pass membrane protein</topology>
    </subcellularLocation>
</comment>
<gene>
    <name evidence="9" type="ORF">H9646_11240</name>
</gene>
<comment type="similarity">
    <text evidence="2">Belongs to the binding-protein-dependent transport system permease family. FecCD subfamily.</text>
</comment>
<feature type="transmembrane region" description="Helical" evidence="8">
    <location>
        <begin position="314"/>
        <end position="338"/>
    </location>
</feature>
<evidence type="ECO:0000256" key="2">
    <source>
        <dbReference type="ARBA" id="ARBA00007935"/>
    </source>
</evidence>
<feature type="transmembrane region" description="Helical" evidence="8">
    <location>
        <begin position="376"/>
        <end position="397"/>
    </location>
</feature>